<reference evidence="8 9" key="1">
    <citation type="submission" date="2014-09" db="EMBL/GenBank/DDBJ databases">
        <authorList>
            <person name="Chan K.-G."/>
        </authorList>
    </citation>
    <scope>NUCLEOTIDE SEQUENCE [LARGE SCALE GENOMIC DNA]</scope>
    <source>
        <strain evidence="8 9">M006</strain>
    </source>
</reference>
<protein>
    <submittedName>
        <fullName evidence="8">RNA polymerase sigma 70</fullName>
    </submittedName>
</protein>
<dbReference type="InterPro" id="IPR013249">
    <property type="entry name" value="RNA_pol_sigma70_r4_t2"/>
</dbReference>
<proteinExistence type="inferred from homology"/>
<dbReference type="PANTHER" id="PTHR43133:SF8">
    <property type="entry name" value="RNA POLYMERASE SIGMA FACTOR HI_1459-RELATED"/>
    <property type="match status" value="1"/>
</dbReference>
<evidence type="ECO:0000313" key="9">
    <source>
        <dbReference type="Proteomes" id="UP000029516"/>
    </source>
</evidence>
<evidence type="ECO:0000259" key="7">
    <source>
        <dbReference type="Pfam" id="PF08281"/>
    </source>
</evidence>
<dbReference type="GO" id="GO:0016987">
    <property type="term" value="F:sigma factor activity"/>
    <property type="evidence" value="ECO:0007669"/>
    <property type="project" value="UniProtKB-KW"/>
</dbReference>
<dbReference type="EMBL" id="CP009458">
    <property type="protein sequence ID" value="AIR62568.1"/>
    <property type="molecule type" value="Genomic_DNA"/>
</dbReference>
<dbReference type="InterPro" id="IPR013324">
    <property type="entry name" value="RNA_pol_sigma_r3/r4-like"/>
</dbReference>
<organism evidence="8 9">
    <name type="scientific">Cedecea neteri</name>
    <dbReference type="NCBI Taxonomy" id="158822"/>
    <lineage>
        <taxon>Bacteria</taxon>
        <taxon>Pseudomonadati</taxon>
        <taxon>Pseudomonadota</taxon>
        <taxon>Gammaproteobacteria</taxon>
        <taxon>Enterobacterales</taxon>
        <taxon>Enterobacteriaceae</taxon>
        <taxon>Cedecea</taxon>
    </lineage>
</organism>
<gene>
    <name evidence="8" type="ORF">LH23_18485</name>
</gene>
<keyword evidence="3" id="KW-0731">Sigma factor</keyword>
<evidence type="ECO:0000256" key="4">
    <source>
        <dbReference type="ARBA" id="ARBA00023125"/>
    </source>
</evidence>
<evidence type="ECO:0000256" key="2">
    <source>
        <dbReference type="ARBA" id="ARBA00023015"/>
    </source>
</evidence>
<feature type="domain" description="RNA polymerase sigma factor 70 region 4 type 2" evidence="7">
    <location>
        <begin position="104"/>
        <end position="156"/>
    </location>
</feature>
<dbReference type="GO" id="GO:0003677">
    <property type="term" value="F:DNA binding"/>
    <property type="evidence" value="ECO:0007669"/>
    <property type="project" value="UniProtKB-KW"/>
</dbReference>
<feature type="domain" description="RNA polymerase sigma-70 region 2" evidence="6">
    <location>
        <begin position="17"/>
        <end position="80"/>
    </location>
</feature>
<dbReference type="Pfam" id="PF08281">
    <property type="entry name" value="Sigma70_r4_2"/>
    <property type="match status" value="1"/>
</dbReference>
<dbReference type="SUPFAM" id="SSF88946">
    <property type="entry name" value="Sigma2 domain of RNA polymerase sigma factors"/>
    <property type="match status" value="1"/>
</dbReference>
<evidence type="ECO:0000259" key="6">
    <source>
        <dbReference type="Pfam" id="PF04542"/>
    </source>
</evidence>
<dbReference type="InterPro" id="IPR036388">
    <property type="entry name" value="WH-like_DNA-bd_sf"/>
</dbReference>
<dbReference type="InterPro" id="IPR013325">
    <property type="entry name" value="RNA_pol_sigma_r2"/>
</dbReference>
<dbReference type="InterPro" id="IPR039425">
    <property type="entry name" value="RNA_pol_sigma-70-like"/>
</dbReference>
<dbReference type="Gene3D" id="1.10.1740.10">
    <property type="match status" value="1"/>
</dbReference>
<sequence length="181" mass="20557">MPDINTFNHCMASFWPQHQAGLYHFLLAKTADPDKAADLLQELFLKARANAGTFCEMDYPLAWLYRAARNLLIDEHRQAKTFVEVPESLTPEPSLAEPVSSLAQCLPETLQSLPAGEAWLIEQCDIYRRPQQDVADELKLTLTALKSRLLRARSSLKQKLIDLCEIEADEHSPVCCHKKMH</sequence>
<keyword evidence="4" id="KW-0238">DNA-binding</keyword>
<dbReference type="Gene3D" id="1.10.10.10">
    <property type="entry name" value="Winged helix-like DNA-binding domain superfamily/Winged helix DNA-binding domain"/>
    <property type="match status" value="1"/>
</dbReference>
<evidence type="ECO:0000313" key="8">
    <source>
        <dbReference type="EMBL" id="AIR62568.1"/>
    </source>
</evidence>
<evidence type="ECO:0000256" key="3">
    <source>
        <dbReference type="ARBA" id="ARBA00023082"/>
    </source>
</evidence>
<evidence type="ECO:0000256" key="5">
    <source>
        <dbReference type="ARBA" id="ARBA00023163"/>
    </source>
</evidence>
<dbReference type="SUPFAM" id="SSF88659">
    <property type="entry name" value="Sigma3 and sigma4 domains of RNA polymerase sigma factors"/>
    <property type="match status" value="1"/>
</dbReference>
<dbReference type="PANTHER" id="PTHR43133">
    <property type="entry name" value="RNA POLYMERASE ECF-TYPE SIGMA FACTO"/>
    <property type="match status" value="1"/>
</dbReference>
<evidence type="ECO:0000256" key="1">
    <source>
        <dbReference type="ARBA" id="ARBA00010641"/>
    </source>
</evidence>
<dbReference type="GO" id="GO:0006352">
    <property type="term" value="P:DNA-templated transcription initiation"/>
    <property type="evidence" value="ECO:0007669"/>
    <property type="project" value="InterPro"/>
</dbReference>
<dbReference type="KEGG" id="cem:LH23_18485"/>
<dbReference type="Proteomes" id="UP000029516">
    <property type="component" value="Chromosome"/>
</dbReference>
<comment type="similarity">
    <text evidence="1">Belongs to the sigma-70 factor family. ECF subfamily.</text>
</comment>
<keyword evidence="5" id="KW-0804">Transcription</keyword>
<name>A0AAN0S6N9_9ENTR</name>
<dbReference type="InterPro" id="IPR014284">
    <property type="entry name" value="RNA_pol_sigma-70_dom"/>
</dbReference>
<dbReference type="InterPro" id="IPR007627">
    <property type="entry name" value="RNA_pol_sigma70_r2"/>
</dbReference>
<dbReference type="RefSeq" id="WP_039294167.1">
    <property type="nucleotide sequence ID" value="NZ_CP009458.1"/>
</dbReference>
<dbReference type="AlphaFoldDB" id="A0AAN0S6N9"/>
<dbReference type="Pfam" id="PF04542">
    <property type="entry name" value="Sigma70_r2"/>
    <property type="match status" value="1"/>
</dbReference>
<accession>A0AAN0S6N9</accession>
<dbReference type="NCBIfam" id="TIGR02937">
    <property type="entry name" value="sigma70-ECF"/>
    <property type="match status" value="1"/>
</dbReference>
<keyword evidence="2" id="KW-0805">Transcription regulation</keyword>